<feature type="coiled-coil region" evidence="1">
    <location>
        <begin position="534"/>
        <end position="571"/>
    </location>
</feature>
<dbReference type="Proteomes" id="UP001589836">
    <property type="component" value="Unassembled WGS sequence"/>
</dbReference>
<dbReference type="InterPro" id="IPR027417">
    <property type="entry name" value="P-loop_NTPase"/>
</dbReference>
<dbReference type="InterPro" id="IPR038734">
    <property type="entry name" value="YhaN_AAA"/>
</dbReference>
<organism evidence="4 5">
    <name type="scientific">Pontibacillus salicampi</name>
    <dbReference type="NCBI Taxonomy" id="1449801"/>
    <lineage>
        <taxon>Bacteria</taxon>
        <taxon>Bacillati</taxon>
        <taxon>Bacillota</taxon>
        <taxon>Bacilli</taxon>
        <taxon>Bacillales</taxon>
        <taxon>Bacillaceae</taxon>
        <taxon>Pontibacillus</taxon>
    </lineage>
</organism>
<dbReference type="Gene3D" id="3.40.50.300">
    <property type="entry name" value="P-loop containing nucleotide triphosphate hydrolases"/>
    <property type="match status" value="2"/>
</dbReference>
<dbReference type="EMBL" id="JBHLTP010000004">
    <property type="protein sequence ID" value="MFC0523486.1"/>
    <property type="molecule type" value="Genomic_DNA"/>
</dbReference>
<feature type="domain" description="YhaN AAA" evidence="3">
    <location>
        <begin position="1"/>
        <end position="202"/>
    </location>
</feature>
<sequence length="977" mass="115382">MIIKEAHIYGFGKWMNETIPFTNEGLTYVYGKNEAGKTTLHQFMLYILFNLPPRKVKEYQPKRGGSIGGKLVVEDKRYGRITIERTPDHSNGKARCALVNGEEYGEEFLEQLLNGVDRSTYESIFSFDLQDIQAVQNLNTNDIGDVLFGVGMTGSNQIQELEKQLEKELEGRFKKQGKKPVLNQQLQEVKDLERTYLDAKEKEESYHELKKQEQHYQEELTRLQEEESRLQAQRVEQERLAQAKQPLESYQQLLQEQSRMPDDVHFPEDGLHRYEHVKELWLPLQSEWVVMEQNEQKYQRKWDQQEQVDEEMLAEVKNILQDKQTLQWKDSRLDEHQQFYTDKERQIEEELASLGLGLTIADMNELSFPFYIEEHWGHLVEQERKLQMEEEQHTQHLQSTKEQHRQLTEEIEKLSEDILSDSEYREAEMAVQQEQEQELWERMGAGQQSDLSYHHHIQHQTTQWIKQLLTGGILLSVLLLTVGFWTSQWLFIGFGVATVVFTLISVYRLRQSIPTPATSSPFKQKPELVDSSSIKKFREALQRHDKALQERERMKRNKQQVDSELIKLEERDNSLYHQKRRWEQQIEEQLEAYPFLQQVEVAYWPKTYQRLASLQEKIVQLQDTEQHIRQLQTEIASLEKQANMIAGKINISQEAEGKDILSALEAYQQKGEMIQEEAANYSKWIQSIKEQKQELRVKMKPYQEEFNSLFTFANVENEEAYIQKGKQVERNKEIDRMKKDYYHQLLSIFQYRDIVEEMISSPLVPSVTQKEREKLQSTLDTVAKEIESTRQSLSDITSRIRMLEGDEAISSMKHQLEMEKAKLKEQAKQWAVYQVANRVLEDAKSVFREERMPSVLEYCRRFFTILTNNTYRDVFLPDSEEGFIVVHHSGDRFSASQLSQGTREQLYIALRFALSRVMSSQHSLPFIIDDAYVNFDEDRTREFIDLIQELSSTQQVILLSCRQHIQDILNKKQIIFL</sequence>
<dbReference type="SUPFAM" id="SSF52540">
    <property type="entry name" value="P-loop containing nucleoside triphosphate hydrolases"/>
    <property type="match status" value="1"/>
</dbReference>
<feature type="transmembrane region" description="Helical" evidence="2">
    <location>
        <begin position="489"/>
        <end position="509"/>
    </location>
</feature>
<keyword evidence="5" id="KW-1185">Reference proteome</keyword>
<feature type="coiled-coil region" evidence="1">
    <location>
        <begin position="772"/>
        <end position="829"/>
    </location>
</feature>
<comment type="caution">
    <text evidence="4">The sequence shown here is derived from an EMBL/GenBank/DDBJ whole genome shotgun (WGS) entry which is preliminary data.</text>
</comment>
<feature type="coiled-coil region" evidence="1">
    <location>
        <begin position="182"/>
        <end position="243"/>
    </location>
</feature>
<evidence type="ECO:0000256" key="2">
    <source>
        <dbReference type="SAM" id="Phobius"/>
    </source>
</evidence>
<feature type="coiled-coil region" evidence="1">
    <location>
        <begin position="390"/>
        <end position="417"/>
    </location>
</feature>
<evidence type="ECO:0000256" key="1">
    <source>
        <dbReference type="SAM" id="Coils"/>
    </source>
</evidence>
<evidence type="ECO:0000259" key="3">
    <source>
        <dbReference type="Pfam" id="PF13514"/>
    </source>
</evidence>
<protein>
    <submittedName>
        <fullName evidence="4">AAA family ATPase</fullName>
    </submittedName>
</protein>
<keyword evidence="2" id="KW-0812">Transmembrane</keyword>
<proteinExistence type="predicted"/>
<dbReference type="PANTHER" id="PTHR41259:SF1">
    <property type="entry name" value="DOUBLE-STRAND BREAK REPAIR RAD50 ATPASE, PUTATIVE-RELATED"/>
    <property type="match status" value="1"/>
</dbReference>
<name>A0ABV6LM75_9BACI</name>
<feature type="transmembrane region" description="Helical" evidence="2">
    <location>
        <begin position="464"/>
        <end position="482"/>
    </location>
</feature>
<dbReference type="RefSeq" id="WP_377346324.1">
    <property type="nucleotide sequence ID" value="NZ_JBHLTP010000004.1"/>
</dbReference>
<keyword evidence="2" id="KW-0472">Membrane</keyword>
<evidence type="ECO:0000313" key="4">
    <source>
        <dbReference type="EMBL" id="MFC0523486.1"/>
    </source>
</evidence>
<feature type="coiled-coil region" evidence="1">
    <location>
        <begin position="611"/>
        <end position="648"/>
    </location>
</feature>
<dbReference type="Pfam" id="PF13514">
    <property type="entry name" value="AAA_27"/>
    <property type="match status" value="1"/>
</dbReference>
<accession>A0ABV6LM75</accession>
<reference evidence="4 5" key="1">
    <citation type="submission" date="2024-09" db="EMBL/GenBank/DDBJ databases">
        <authorList>
            <person name="Sun Q."/>
            <person name="Mori K."/>
        </authorList>
    </citation>
    <scope>NUCLEOTIDE SEQUENCE [LARGE SCALE GENOMIC DNA]</scope>
    <source>
        <strain evidence="4 5">NCAIM B.02529</strain>
    </source>
</reference>
<dbReference type="PANTHER" id="PTHR41259">
    <property type="entry name" value="DOUBLE-STRAND BREAK REPAIR RAD50 ATPASE, PUTATIVE-RELATED"/>
    <property type="match status" value="1"/>
</dbReference>
<keyword evidence="1" id="KW-0175">Coiled coil</keyword>
<gene>
    <name evidence="4" type="ORF">ACFFGV_07795</name>
</gene>
<evidence type="ECO:0000313" key="5">
    <source>
        <dbReference type="Proteomes" id="UP001589836"/>
    </source>
</evidence>
<keyword evidence="2" id="KW-1133">Transmembrane helix</keyword>